<dbReference type="Proteomes" id="UP001190700">
    <property type="component" value="Unassembled WGS sequence"/>
</dbReference>
<proteinExistence type="predicted"/>
<name>A0AAE0H532_9CHLO</name>
<sequence length="484" mass="53515">MLSSAKRKRRRQKSWIRELRKWRDRAASAHAPTDAVGEEGPIEALVDRRIRFAANEHTFATWIINAHAKNMSGAIFLCKHLDAIVNVEPDSSESACDPELYHHDPEEDERCRRRSVVQQFATCDARIMNITPAILRRVMHIDSYKLGDAEDDSGNPLSVALYGSWWASPKPDHPRVRELLSVAGDDDDGADRYDIEDARILCGPMWVAGDVSIEAIQSEHWIRRFPDPGRDGAFAIGHAVTSTATPLVANATEYELRASCLSSGPPSTVHPSLYFDPRFWCDTGCKTVSIRERAITESMSPMRTIGPYRALGWNARLDLLDDDALVDVPLPDTVQYFARCLLKRCLPATKRSAIMAEELILNPLEPLSSLSASATSSIETQPVCAFCGTGCASMWTLSVGSPILLGALCAARFLAGRAMVEYVRENPALWSDLAKLTTDSRLKHLGCTLDVFNEVSFNLQASVRANANTSLASTIIRKRFLGSV</sequence>
<keyword evidence="2" id="KW-1185">Reference proteome</keyword>
<gene>
    <name evidence="1" type="ORF">CYMTET_2520</name>
</gene>
<evidence type="ECO:0000313" key="2">
    <source>
        <dbReference type="Proteomes" id="UP001190700"/>
    </source>
</evidence>
<accession>A0AAE0H532</accession>
<comment type="caution">
    <text evidence="1">The sequence shown here is derived from an EMBL/GenBank/DDBJ whole genome shotgun (WGS) entry which is preliminary data.</text>
</comment>
<dbReference type="AlphaFoldDB" id="A0AAE0H532"/>
<dbReference type="EMBL" id="LGRX02000005">
    <property type="protein sequence ID" value="KAK3290052.1"/>
    <property type="molecule type" value="Genomic_DNA"/>
</dbReference>
<reference evidence="1 2" key="1">
    <citation type="journal article" date="2015" name="Genome Biol. Evol.">
        <title>Comparative Genomics of a Bacterivorous Green Alga Reveals Evolutionary Causalities and Consequences of Phago-Mixotrophic Mode of Nutrition.</title>
        <authorList>
            <person name="Burns J.A."/>
            <person name="Paasch A."/>
            <person name="Narechania A."/>
            <person name="Kim E."/>
        </authorList>
    </citation>
    <scope>NUCLEOTIDE SEQUENCE [LARGE SCALE GENOMIC DNA]</scope>
    <source>
        <strain evidence="1 2">PLY_AMNH</strain>
    </source>
</reference>
<protein>
    <submittedName>
        <fullName evidence="1">Uncharacterized protein</fullName>
    </submittedName>
</protein>
<organism evidence="1 2">
    <name type="scientific">Cymbomonas tetramitiformis</name>
    <dbReference type="NCBI Taxonomy" id="36881"/>
    <lineage>
        <taxon>Eukaryota</taxon>
        <taxon>Viridiplantae</taxon>
        <taxon>Chlorophyta</taxon>
        <taxon>Pyramimonadophyceae</taxon>
        <taxon>Pyramimonadales</taxon>
        <taxon>Pyramimonadaceae</taxon>
        <taxon>Cymbomonas</taxon>
    </lineage>
</organism>
<evidence type="ECO:0000313" key="1">
    <source>
        <dbReference type="EMBL" id="KAK3290052.1"/>
    </source>
</evidence>